<dbReference type="AlphaFoldDB" id="A0A0D0E081"/>
<protein>
    <recommendedName>
        <fullName evidence="3">F-box domain-containing protein</fullName>
    </recommendedName>
</protein>
<dbReference type="OrthoDB" id="2688364at2759"/>
<organism evidence="1 2">
    <name type="scientific">Paxillus rubicundulus Ve08.2h10</name>
    <dbReference type="NCBI Taxonomy" id="930991"/>
    <lineage>
        <taxon>Eukaryota</taxon>
        <taxon>Fungi</taxon>
        <taxon>Dikarya</taxon>
        <taxon>Basidiomycota</taxon>
        <taxon>Agaricomycotina</taxon>
        <taxon>Agaricomycetes</taxon>
        <taxon>Agaricomycetidae</taxon>
        <taxon>Boletales</taxon>
        <taxon>Paxilineae</taxon>
        <taxon>Paxillaceae</taxon>
        <taxon>Paxillus</taxon>
    </lineage>
</organism>
<gene>
    <name evidence="1" type="ORF">PAXRUDRAFT_145849</name>
</gene>
<feature type="non-terminal residue" evidence="1">
    <location>
        <position position="1"/>
    </location>
</feature>
<keyword evidence="2" id="KW-1185">Reference proteome</keyword>
<proteinExistence type="predicted"/>
<reference evidence="1 2" key="1">
    <citation type="submission" date="2014-04" db="EMBL/GenBank/DDBJ databases">
        <authorList>
            <consortium name="DOE Joint Genome Institute"/>
            <person name="Kuo A."/>
            <person name="Kohler A."/>
            <person name="Jargeat P."/>
            <person name="Nagy L.G."/>
            <person name="Floudas D."/>
            <person name="Copeland A."/>
            <person name="Barry K.W."/>
            <person name="Cichocki N."/>
            <person name="Veneault-Fourrey C."/>
            <person name="LaButti K."/>
            <person name="Lindquist E.A."/>
            <person name="Lipzen A."/>
            <person name="Lundell T."/>
            <person name="Morin E."/>
            <person name="Murat C."/>
            <person name="Sun H."/>
            <person name="Tunlid A."/>
            <person name="Henrissat B."/>
            <person name="Grigoriev I.V."/>
            <person name="Hibbett D.S."/>
            <person name="Martin F."/>
            <person name="Nordberg H.P."/>
            <person name="Cantor M.N."/>
            <person name="Hua S.X."/>
        </authorList>
    </citation>
    <scope>NUCLEOTIDE SEQUENCE [LARGE SCALE GENOMIC DNA]</scope>
    <source>
        <strain evidence="1 2">Ve08.2h10</strain>
    </source>
</reference>
<dbReference type="InParanoid" id="A0A0D0E081"/>
<name>A0A0D0E081_9AGAM</name>
<evidence type="ECO:0008006" key="3">
    <source>
        <dbReference type="Google" id="ProtNLM"/>
    </source>
</evidence>
<dbReference type="HOGENOM" id="CLU_1028782_0_0_1"/>
<reference evidence="2" key="2">
    <citation type="submission" date="2015-01" db="EMBL/GenBank/DDBJ databases">
        <title>Evolutionary Origins and Diversification of the Mycorrhizal Mutualists.</title>
        <authorList>
            <consortium name="DOE Joint Genome Institute"/>
            <consortium name="Mycorrhizal Genomics Consortium"/>
            <person name="Kohler A."/>
            <person name="Kuo A."/>
            <person name="Nagy L.G."/>
            <person name="Floudas D."/>
            <person name="Copeland A."/>
            <person name="Barry K.W."/>
            <person name="Cichocki N."/>
            <person name="Veneault-Fourrey C."/>
            <person name="LaButti K."/>
            <person name="Lindquist E.A."/>
            <person name="Lipzen A."/>
            <person name="Lundell T."/>
            <person name="Morin E."/>
            <person name="Murat C."/>
            <person name="Riley R."/>
            <person name="Ohm R."/>
            <person name="Sun H."/>
            <person name="Tunlid A."/>
            <person name="Henrissat B."/>
            <person name="Grigoriev I.V."/>
            <person name="Hibbett D.S."/>
            <person name="Martin F."/>
        </authorList>
    </citation>
    <scope>NUCLEOTIDE SEQUENCE [LARGE SCALE GENOMIC DNA]</scope>
    <source>
        <strain evidence="2">Ve08.2h10</strain>
    </source>
</reference>
<dbReference type="EMBL" id="KN825216">
    <property type="protein sequence ID" value="KIK93074.1"/>
    <property type="molecule type" value="Genomic_DNA"/>
</dbReference>
<dbReference type="Proteomes" id="UP000054538">
    <property type="component" value="Unassembled WGS sequence"/>
</dbReference>
<sequence>SSDTPDPTPHSIVCYMATSLDKLVDDILIQVLQASSAHAILVLRKTSRRYYLLSKSRCVWYARFCAEVLARNLPPPGPPCPLSNLSSTDLENRTLRALHLENRWPSLSPNTLISKQRGKRVDQVLFMLGGAELLTVQNDTLVYWFIVSRPGSSQGLKKVAEWVAPEGVPCKVVKDCDNPAAIAVGQREQSGGFAKVLSFSLKAPFTTLCDYSLVPGAIAGISNHLLLLDTTGEPGGGGLELLDWHTEATGTALLPCLPDLVSQANRESHQH</sequence>
<evidence type="ECO:0000313" key="1">
    <source>
        <dbReference type="EMBL" id="KIK93074.1"/>
    </source>
</evidence>
<evidence type="ECO:0000313" key="2">
    <source>
        <dbReference type="Proteomes" id="UP000054538"/>
    </source>
</evidence>
<accession>A0A0D0E081</accession>